<protein>
    <submittedName>
        <fullName evidence="2">Uncharacterized protein</fullName>
    </submittedName>
</protein>
<dbReference type="EMBL" id="JAUIZM010000007">
    <property type="protein sequence ID" value="KAK1372771.1"/>
    <property type="molecule type" value="Genomic_DNA"/>
</dbReference>
<name>A0AAD8HT79_9APIA</name>
<keyword evidence="3" id="KW-1185">Reference proteome</keyword>
<dbReference type="PANTHER" id="PTHR12979">
    <property type="entry name" value="CCR4-NOT TRANSCRIPTION COMPLEX SUBUNIT 10"/>
    <property type="match status" value="1"/>
</dbReference>
<accession>A0AAD8HT79</accession>
<dbReference type="GO" id="GO:0017148">
    <property type="term" value="P:negative regulation of translation"/>
    <property type="evidence" value="ECO:0007669"/>
    <property type="project" value="TreeGrafter"/>
</dbReference>
<evidence type="ECO:0000313" key="2">
    <source>
        <dbReference type="EMBL" id="KAK1372771.1"/>
    </source>
</evidence>
<proteinExistence type="predicted"/>
<sequence length="274" mass="30727">MTHLIKEEEYRKARAEVKRKNAYLGGYSVEGLSIGGHETCVIVPELKSTFDIGRYITVSLADIRKEVQCPICLGIDLRLKLHLYKVSFLLLTRKLNSAKREVKMAMNTARGKDYYMAVYLKSQLEYARGNHRESALASLLANSSPAEQRMVAKCVEIGLPELIILVVFSQDKLRPVLTDIRKHADNIKGSQIVTGMDGGNLKADKGRKHLEEEYLELEEKIIILFDVVENMSLMLKKLRKANPDLNFDIGPLSATPTSGQDDNNTPTTQGGTEF</sequence>
<dbReference type="PANTHER" id="PTHR12979:SF5">
    <property type="entry name" value="CCR4-NOT TRANSCRIPTION COMPLEX SUBUNIT 10"/>
    <property type="match status" value="1"/>
</dbReference>
<feature type="region of interest" description="Disordered" evidence="1">
    <location>
        <begin position="250"/>
        <end position="274"/>
    </location>
</feature>
<evidence type="ECO:0000313" key="3">
    <source>
        <dbReference type="Proteomes" id="UP001237642"/>
    </source>
</evidence>
<dbReference type="InterPro" id="IPR039740">
    <property type="entry name" value="CNOT10"/>
</dbReference>
<reference evidence="2" key="2">
    <citation type="submission" date="2023-05" db="EMBL/GenBank/DDBJ databases">
        <authorList>
            <person name="Schelkunov M.I."/>
        </authorList>
    </citation>
    <scope>NUCLEOTIDE SEQUENCE</scope>
    <source>
        <strain evidence="2">Hsosn_3</strain>
        <tissue evidence="2">Leaf</tissue>
    </source>
</reference>
<evidence type="ECO:0000256" key="1">
    <source>
        <dbReference type="SAM" id="MobiDB-lite"/>
    </source>
</evidence>
<dbReference type="GO" id="GO:0030014">
    <property type="term" value="C:CCR4-NOT complex"/>
    <property type="evidence" value="ECO:0007669"/>
    <property type="project" value="InterPro"/>
</dbReference>
<dbReference type="AlphaFoldDB" id="A0AAD8HT79"/>
<comment type="caution">
    <text evidence="2">The sequence shown here is derived from an EMBL/GenBank/DDBJ whole genome shotgun (WGS) entry which is preliminary data.</text>
</comment>
<feature type="compositionally biased region" description="Polar residues" evidence="1">
    <location>
        <begin position="254"/>
        <end position="274"/>
    </location>
</feature>
<organism evidence="2 3">
    <name type="scientific">Heracleum sosnowskyi</name>
    <dbReference type="NCBI Taxonomy" id="360622"/>
    <lineage>
        <taxon>Eukaryota</taxon>
        <taxon>Viridiplantae</taxon>
        <taxon>Streptophyta</taxon>
        <taxon>Embryophyta</taxon>
        <taxon>Tracheophyta</taxon>
        <taxon>Spermatophyta</taxon>
        <taxon>Magnoliopsida</taxon>
        <taxon>eudicotyledons</taxon>
        <taxon>Gunneridae</taxon>
        <taxon>Pentapetalae</taxon>
        <taxon>asterids</taxon>
        <taxon>campanulids</taxon>
        <taxon>Apiales</taxon>
        <taxon>Apiaceae</taxon>
        <taxon>Apioideae</taxon>
        <taxon>apioid superclade</taxon>
        <taxon>Tordylieae</taxon>
        <taxon>Tordyliinae</taxon>
        <taxon>Heracleum</taxon>
    </lineage>
</organism>
<gene>
    <name evidence="2" type="ORF">POM88_028964</name>
</gene>
<dbReference type="Proteomes" id="UP001237642">
    <property type="component" value="Unassembled WGS sequence"/>
</dbReference>
<dbReference type="GO" id="GO:0006402">
    <property type="term" value="P:mRNA catabolic process"/>
    <property type="evidence" value="ECO:0007669"/>
    <property type="project" value="TreeGrafter"/>
</dbReference>
<reference evidence="2" key="1">
    <citation type="submission" date="2023-02" db="EMBL/GenBank/DDBJ databases">
        <title>Genome of toxic invasive species Heracleum sosnowskyi carries increased number of genes despite the absence of recent whole-genome duplications.</title>
        <authorList>
            <person name="Schelkunov M."/>
            <person name="Shtratnikova V."/>
            <person name="Makarenko M."/>
            <person name="Klepikova A."/>
            <person name="Omelchenko D."/>
            <person name="Novikova G."/>
            <person name="Obukhova E."/>
            <person name="Bogdanov V."/>
            <person name="Penin A."/>
            <person name="Logacheva M."/>
        </authorList>
    </citation>
    <scope>NUCLEOTIDE SEQUENCE</scope>
    <source>
        <strain evidence="2">Hsosn_3</strain>
        <tissue evidence="2">Leaf</tissue>
    </source>
</reference>